<feature type="transmembrane region" description="Helical" evidence="1">
    <location>
        <begin position="69"/>
        <end position="86"/>
    </location>
</feature>
<feature type="transmembrane region" description="Helical" evidence="1">
    <location>
        <begin position="92"/>
        <end position="112"/>
    </location>
</feature>
<keyword evidence="1" id="KW-0812">Transmembrane</keyword>
<reference evidence="2" key="1">
    <citation type="submission" date="2021-07" db="EMBL/GenBank/DDBJ databases">
        <title>Pseudohoeflea marina sp. nov. a polyhydroxyalcanoate-producing bacterium.</title>
        <authorList>
            <person name="Zheng W."/>
            <person name="Yu S."/>
            <person name="Huang Y."/>
        </authorList>
    </citation>
    <scope>NUCLEOTIDE SEQUENCE</scope>
    <source>
        <strain evidence="2">DP4N28-3</strain>
    </source>
</reference>
<feature type="transmembrane region" description="Helical" evidence="1">
    <location>
        <begin position="43"/>
        <end position="60"/>
    </location>
</feature>
<evidence type="ECO:0000313" key="2">
    <source>
        <dbReference type="EMBL" id="MBW3099058.1"/>
    </source>
</evidence>
<gene>
    <name evidence="2" type="ORF">KY465_17400</name>
</gene>
<evidence type="ECO:0000313" key="3">
    <source>
        <dbReference type="Proteomes" id="UP001430804"/>
    </source>
</evidence>
<keyword evidence="1" id="KW-1133">Transmembrane helix</keyword>
<dbReference type="Proteomes" id="UP001430804">
    <property type="component" value="Unassembled WGS sequence"/>
</dbReference>
<accession>A0ABS6WSW0</accession>
<dbReference type="CDD" id="cd15904">
    <property type="entry name" value="TSPO_MBR"/>
    <property type="match status" value="1"/>
</dbReference>
<sequence length="144" mass="16091">MLVFLAIALGGGLLIGTVTAPGPWYQQLEKPAFNPPAWVFGPVWTFLYVLIGIAGARVWARDLRSPSRLWLAQMGLNFLWSPLFFSAHRPDLALLIIVLLLIAIVLFVGATWRRDRASALLFLPYLAWIAFATALNFAIWRLNG</sequence>
<name>A0ABS6WSW0_9HYPH</name>
<dbReference type="Pfam" id="PF03073">
    <property type="entry name" value="TspO_MBR"/>
    <property type="match status" value="1"/>
</dbReference>
<dbReference type="EMBL" id="JAHWQX010000005">
    <property type="protein sequence ID" value="MBW3099058.1"/>
    <property type="molecule type" value="Genomic_DNA"/>
</dbReference>
<comment type="caution">
    <text evidence="2">The sequence shown here is derived from an EMBL/GenBank/DDBJ whole genome shotgun (WGS) entry which is preliminary data.</text>
</comment>
<dbReference type="PIRSF" id="PIRSF005859">
    <property type="entry name" value="PBR"/>
    <property type="match status" value="1"/>
</dbReference>
<organism evidence="2 3">
    <name type="scientific">Pseudohoeflea coraliihabitans</name>
    <dbReference type="NCBI Taxonomy" id="2860393"/>
    <lineage>
        <taxon>Bacteria</taxon>
        <taxon>Pseudomonadati</taxon>
        <taxon>Pseudomonadota</taxon>
        <taxon>Alphaproteobacteria</taxon>
        <taxon>Hyphomicrobiales</taxon>
        <taxon>Rhizobiaceae</taxon>
        <taxon>Pseudohoeflea</taxon>
    </lineage>
</organism>
<protein>
    <submittedName>
        <fullName evidence="2">Tryptophan-rich sensory protein</fullName>
    </submittedName>
</protein>
<dbReference type="PANTHER" id="PTHR10057">
    <property type="entry name" value="PERIPHERAL-TYPE BENZODIAZEPINE RECEPTOR"/>
    <property type="match status" value="1"/>
</dbReference>
<evidence type="ECO:0000256" key="1">
    <source>
        <dbReference type="SAM" id="Phobius"/>
    </source>
</evidence>
<keyword evidence="3" id="KW-1185">Reference proteome</keyword>
<dbReference type="PANTHER" id="PTHR10057:SF0">
    <property type="entry name" value="TRANSLOCATOR PROTEIN"/>
    <property type="match status" value="1"/>
</dbReference>
<keyword evidence="1" id="KW-0472">Membrane</keyword>
<dbReference type="InterPro" id="IPR004307">
    <property type="entry name" value="TspO_MBR"/>
</dbReference>
<feature type="transmembrane region" description="Helical" evidence="1">
    <location>
        <begin position="119"/>
        <end position="140"/>
    </location>
</feature>
<proteinExistence type="predicted"/>